<proteinExistence type="predicted"/>
<dbReference type="PANTHER" id="PTHR34849">
    <property type="entry name" value="SSL5025 PROTEIN"/>
    <property type="match status" value="1"/>
</dbReference>
<dbReference type="PANTHER" id="PTHR34849:SF3">
    <property type="entry name" value="SSR2962 PROTEIN"/>
    <property type="match status" value="1"/>
</dbReference>
<dbReference type="SUPFAM" id="SSF46689">
    <property type="entry name" value="Homeodomain-like"/>
    <property type="match status" value="1"/>
</dbReference>
<sequence>MNEDLTMKIQGITINPKWIGGVPCIRNLRIPVETILYLIHQGSSRKNILAAYPDLLDQDIDCTTL</sequence>
<evidence type="ECO:0000313" key="1">
    <source>
        <dbReference type="EMBL" id="MDS3860806.1"/>
    </source>
</evidence>
<reference evidence="2" key="1">
    <citation type="submission" date="2023-07" db="EMBL/GenBank/DDBJ databases">
        <authorList>
            <person name="Luz R."/>
            <person name="Cordeiro R."/>
            <person name="Fonseca A."/>
            <person name="Goncalves V."/>
        </authorList>
    </citation>
    <scope>NUCLEOTIDE SEQUENCE [LARGE SCALE GENOMIC DNA]</scope>
    <source>
        <strain evidence="2">BACA0444</strain>
    </source>
</reference>
<organism evidence="1 2">
    <name type="scientific">Pseudocalidococcus azoricus BACA0444</name>
    <dbReference type="NCBI Taxonomy" id="2918990"/>
    <lineage>
        <taxon>Bacteria</taxon>
        <taxon>Bacillati</taxon>
        <taxon>Cyanobacteriota</taxon>
        <taxon>Cyanophyceae</taxon>
        <taxon>Acaryochloridales</taxon>
        <taxon>Thermosynechococcaceae</taxon>
        <taxon>Pseudocalidococcus</taxon>
        <taxon>Pseudocalidococcus azoricus</taxon>
    </lineage>
</organism>
<dbReference type="EMBL" id="JAVMIP010000006">
    <property type="protein sequence ID" value="MDS3860806.1"/>
    <property type="molecule type" value="Genomic_DNA"/>
</dbReference>
<dbReference type="Gene3D" id="1.10.10.10">
    <property type="entry name" value="Winged helix-like DNA-binding domain superfamily/Winged helix DNA-binding domain"/>
    <property type="match status" value="1"/>
</dbReference>
<dbReference type="InterPro" id="IPR036388">
    <property type="entry name" value="WH-like_DNA-bd_sf"/>
</dbReference>
<dbReference type="Pfam" id="PF04255">
    <property type="entry name" value="DUF433"/>
    <property type="match status" value="1"/>
</dbReference>
<gene>
    <name evidence="1" type="ORF">RIF25_08265</name>
</gene>
<dbReference type="InterPro" id="IPR007367">
    <property type="entry name" value="DUF433"/>
</dbReference>
<dbReference type="Proteomes" id="UP001268256">
    <property type="component" value="Unassembled WGS sequence"/>
</dbReference>
<evidence type="ECO:0000313" key="2">
    <source>
        <dbReference type="Proteomes" id="UP001268256"/>
    </source>
</evidence>
<dbReference type="InterPro" id="IPR009057">
    <property type="entry name" value="Homeodomain-like_sf"/>
</dbReference>
<protein>
    <submittedName>
        <fullName evidence="1">DUF433 domain-containing protein</fullName>
    </submittedName>
</protein>
<name>A0AAE4FRH9_9CYAN</name>
<dbReference type="AlphaFoldDB" id="A0AAE4FRH9"/>
<comment type="caution">
    <text evidence="1">The sequence shown here is derived from an EMBL/GenBank/DDBJ whole genome shotgun (WGS) entry which is preliminary data.</text>
</comment>
<accession>A0AAE4FRH9</accession>
<keyword evidence="2" id="KW-1185">Reference proteome</keyword>